<organism evidence="1 2">
    <name type="scientific">Entamoeba invadens IP1</name>
    <dbReference type="NCBI Taxonomy" id="370355"/>
    <lineage>
        <taxon>Eukaryota</taxon>
        <taxon>Amoebozoa</taxon>
        <taxon>Evosea</taxon>
        <taxon>Archamoebae</taxon>
        <taxon>Mastigamoebida</taxon>
        <taxon>Entamoebidae</taxon>
        <taxon>Entamoeba</taxon>
    </lineage>
</organism>
<reference evidence="1 2" key="1">
    <citation type="submission" date="2012-10" db="EMBL/GenBank/DDBJ databases">
        <authorList>
            <person name="Zafar N."/>
            <person name="Inman J."/>
            <person name="Hall N."/>
            <person name="Lorenzi H."/>
            <person name="Caler E."/>
        </authorList>
    </citation>
    <scope>NUCLEOTIDE SEQUENCE [LARGE SCALE GENOMIC DNA]</scope>
    <source>
        <strain evidence="1 2">IP1</strain>
    </source>
</reference>
<keyword evidence="2" id="KW-1185">Reference proteome</keyword>
<dbReference type="SUPFAM" id="SSF52047">
    <property type="entry name" value="RNI-like"/>
    <property type="match status" value="1"/>
</dbReference>
<dbReference type="EMBL" id="KB206474">
    <property type="protein sequence ID" value="ELP91185.1"/>
    <property type="molecule type" value="Genomic_DNA"/>
</dbReference>
<protein>
    <recommendedName>
        <fullName evidence="3">Leucine rich repeat containing protein BspA family protein</fullName>
    </recommendedName>
</protein>
<dbReference type="InterPro" id="IPR053139">
    <property type="entry name" value="Surface_bspA-like"/>
</dbReference>
<proteinExistence type="predicted"/>
<dbReference type="Gene3D" id="3.80.10.10">
    <property type="entry name" value="Ribonuclease Inhibitor"/>
    <property type="match status" value="3"/>
</dbReference>
<dbReference type="OrthoDB" id="31390at2759"/>
<evidence type="ECO:0000313" key="1">
    <source>
        <dbReference type="EMBL" id="ELP91185.1"/>
    </source>
</evidence>
<dbReference type="Proteomes" id="UP000014680">
    <property type="component" value="Unassembled WGS sequence"/>
</dbReference>
<evidence type="ECO:0008006" key="3">
    <source>
        <dbReference type="Google" id="ProtNLM"/>
    </source>
</evidence>
<dbReference type="PANTHER" id="PTHR45661">
    <property type="entry name" value="SURFACE ANTIGEN"/>
    <property type="match status" value="1"/>
</dbReference>
<dbReference type="KEGG" id="eiv:EIN_150520"/>
<dbReference type="VEuPathDB" id="AmoebaDB:EIN_150520"/>
<dbReference type="RefSeq" id="XP_004257956.1">
    <property type="nucleotide sequence ID" value="XM_004257908.1"/>
</dbReference>
<dbReference type="InterPro" id="IPR026906">
    <property type="entry name" value="LRR_5"/>
</dbReference>
<accession>A0A0A1U8B5</accession>
<sequence>MYNTGHHDRILKTCLFFNFAYQIKHIMIKLDRYSMMIVSKYFYSVGDFIKLIKVCKKFEDIPAMFHYNPIPLNRKEKLFSNVETLVIHAKNEHIIPGYFKYVIKYEIDYQKYLKSKTEHPNYIYEKVCYNQNDRHDNTSFVGATIFGRYTFAENKFSFPSLFDATGVKIFKFVEIKLDKNLVELPDYCFDKCSKLKSIDLSNVLIIGDSCFFECKSLTSITFSGYLKTISENALIGVTSLQSVVFTDFDFITKSQCFKNCLINITVSKHFGDLPHKVIITKEDVFNGYTLCLDDEKYEPSIESCPIEVLNFDAFKDKNGMNTFCLPTTVTEIRSGCFSNCDLKQLDLSHVNVFEYSIMNELTALTFHTKLDPNFLCKMPNLKNVKLIGGTQVEKSPCFLHDVFESCGYSVETYSFYNEDVILYGGMVPTFCKQIEYEAMCYIGVSEICIPTSVTFISWNFTYCDNLKKITILGNNVILPEPIASYCDQLEEAIIYTNCGGVRNFRRCDKLRKITFRTLPTIKENEKQTQNEIEECSSLKEIVIENSPKDGIIHESVTYFIYNFFKNEFKFVGDVVFVKSETIWNEQEDDQSVEYEIPEGVTVIGSHALDYKDYVRVIIPKSVRLIQKNAFYKCEKLETIEGITKDVKLEEGWLSK</sequence>
<dbReference type="PANTHER" id="PTHR45661:SF3">
    <property type="entry name" value="IG-LIKE DOMAIN-CONTAINING PROTEIN"/>
    <property type="match status" value="1"/>
</dbReference>
<dbReference type="Pfam" id="PF13306">
    <property type="entry name" value="LRR_5"/>
    <property type="match status" value="4"/>
</dbReference>
<dbReference type="InterPro" id="IPR032675">
    <property type="entry name" value="LRR_dom_sf"/>
</dbReference>
<dbReference type="AlphaFoldDB" id="A0A0A1U8B5"/>
<dbReference type="GeneID" id="14890394"/>
<gene>
    <name evidence="1" type="ORF">EIN_150520</name>
</gene>
<evidence type="ECO:0000313" key="2">
    <source>
        <dbReference type="Proteomes" id="UP000014680"/>
    </source>
</evidence>
<name>A0A0A1U8B5_ENTIV</name>